<dbReference type="PANTHER" id="PTHR10302">
    <property type="entry name" value="SINGLE-STRANDED DNA-BINDING PROTEIN"/>
    <property type="match status" value="1"/>
</dbReference>
<reference evidence="6" key="1">
    <citation type="submission" date="2017-09" db="EMBL/GenBank/DDBJ databases">
        <title>Depth-based differentiation of microbial function through sediment-hosted aquifers and enrichment of novel symbionts in the deep terrestrial subsurface.</title>
        <authorList>
            <person name="Probst A.J."/>
            <person name="Ladd B."/>
            <person name="Jarett J.K."/>
            <person name="Geller-Mcgrath D.E."/>
            <person name="Sieber C.M.K."/>
            <person name="Emerson J.B."/>
            <person name="Anantharaman K."/>
            <person name="Thomas B.C."/>
            <person name="Malmstrom R."/>
            <person name="Stieglmeier M."/>
            <person name="Klingl A."/>
            <person name="Woyke T."/>
            <person name="Ryan C.M."/>
            <person name="Banfield J.F."/>
        </authorList>
    </citation>
    <scope>NUCLEOTIDE SEQUENCE [LARGE SCALE GENOMIC DNA]</scope>
</reference>
<dbReference type="InterPro" id="IPR012340">
    <property type="entry name" value="NA-bd_OB-fold"/>
</dbReference>
<evidence type="ECO:0000256" key="2">
    <source>
        <dbReference type="HAMAP-Rule" id="MF_00984"/>
    </source>
</evidence>
<dbReference type="Gene3D" id="2.40.50.140">
    <property type="entry name" value="Nucleic acid-binding proteins"/>
    <property type="match status" value="1"/>
</dbReference>
<dbReference type="NCBIfam" id="TIGR00621">
    <property type="entry name" value="ssb"/>
    <property type="match status" value="1"/>
</dbReference>
<protein>
    <recommendedName>
        <fullName evidence="2 3">Single-stranded DNA-binding protein</fullName>
        <shortName evidence="2">SSB</shortName>
    </recommendedName>
</protein>
<dbReference type="CDD" id="cd04496">
    <property type="entry name" value="SSB_OBF"/>
    <property type="match status" value="1"/>
</dbReference>
<evidence type="ECO:0000256" key="4">
    <source>
        <dbReference type="SAM" id="MobiDB-lite"/>
    </source>
</evidence>
<keyword evidence="1 2" id="KW-0238">DNA-binding</keyword>
<evidence type="ECO:0000256" key="1">
    <source>
        <dbReference type="ARBA" id="ARBA00023125"/>
    </source>
</evidence>
<gene>
    <name evidence="5" type="ORF">COU07_02125</name>
</gene>
<dbReference type="InterPro" id="IPR011344">
    <property type="entry name" value="ssDNA-bd"/>
</dbReference>
<dbReference type="Pfam" id="PF00436">
    <property type="entry name" value="SSB"/>
    <property type="match status" value="1"/>
</dbReference>
<dbReference type="Proteomes" id="UP000231157">
    <property type="component" value="Unassembled WGS sequence"/>
</dbReference>
<proteinExistence type="inferred from homology"/>
<sequence length="152" mass="16927">MNLNKVFILGRLTADPQVRSTTSGQQVATFALATNRVWNDRNNQKQESTEYHNVVVWGRQADVAGKYLIKGSLVLIEGRLQTRAWDDKQGQKRRTTEIIAERLQLGPRPAGSGGGFSGPSQQSQRSEESPQPHEEIPTIDVDSEISPEDLPF</sequence>
<feature type="compositionally biased region" description="Basic and acidic residues" evidence="4">
    <location>
        <begin position="125"/>
        <end position="136"/>
    </location>
</feature>
<feature type="region of interest" description="Disordered" evidence="4">
    <location>
        <begin position="100"/>
        <end position="152"/>
    </location>
</feature>
<dbReference type="GO" id="GO:0003697">
    <property type="term" value="F:single-stranded DNA binding"/>
    <property type="evidence" value="ECO:0007669"/>
    <property type="project" value="UniProtKB-UniRule"/>
</dbReference>
<dbReference type="PANTHER" id="PTHR10302:SF27">
    <property type="entry name" value="SINGLE-STRANDED DNA-BINDING PROTEIN"/>
    <property type="match status" value="1"/>
</dbReference>
<accession>A0A2H0US45</accession>
<dbReference type="SUPFAM" id="SSF50249">
    <property type="entry name" value="Nucleic acid-binding proteins"/>
    <property type="match status" value="1"/>
</dbReference>
<dbReference type="HAMAP" id="MF_00984">
    <property type="entry name" value="SSB"/>
    <property type="match status" value="1"/>
</dbReference>
<comment type="caution">
    <text evidence="2">Lacks conserved residue(s) required for the propagation of feature annotation.</text>
</comment>
<evidence type="ECO:0000313" key="5">
    <source>
        <dbReference type="EMBL" id="PIR89238.1"/>
    </source>
</evidence>
<dbReference type="GO" id="GO:0006260">
    <property type="term" value="P:DNA replication"/>
    <property type="evidence" value="ECO:0007669"/>
    <property type="project" value="InterPro"/>
</dbReference>
<comment type="subunit">
    <text evidence="2">Homotetramer.</text>
</comment>
<dbReference type="EMBL" id="PFAZ01000002">
    <property type="protein sequence ID" value="PIR89238.1"/>
    <property type="molecule type" value="Genomic_DNA"/>
</dbReference>
<organism evidence="5 6">
    <name type="scientific">Candidatus Harrisonbacteria bacterium CG10_big_fil_rev_8_21_14_0_10_40_38</name>
    <dbReference type="NCBI Taxonomy" id="1974583"/>
    <lineage>
        <taxon>Bacteria</taxon>
        <taxon>Candidatus Harrisoniibacteriota</taxon>
    </lineage>
</organism>
<evidence type="ECO:0000313" key="6">
    <source>
        <dbReference type="Proteomes" id="UP000231157"/>
    </source>
</evidence>
<dbReference type="PIRSF" id="PIRSF002070">
    <property type="entry name" value="SSB"/>
    <property type="match status" value="1"/>
</dbReference>
<evidence type="ECO:0000256" key="3">
    <source>
        <dbReference type="PIRNR" id="PIRNR002070"/>
    </source>
</evidence>
<feature type="compositionally biased region" description="Acidic residues" evidence="4">
    <location>
        <begin position="141"/>
        <end position="152"/>
    </location>
</feature>
<dbReference type="AlphaFoldDB" id="A0A2H0US45"/>
<dbReference type="PROSITE" id="PS50935">
    <property type="entry name" value="SSB"/>
    <property type="match status" value="1"/>
</dbReference>
<dbReference type="GO" id="GO:0009295">
    <property type="term" value="C:nucleoid"/>
    <property type="evidence" value="ECO:0007669"/>
    <property type="project" value="TreeGrafter"/>
</dbReference>
<dbReference type="InterPro" id="IPR000424">
    <property type="entry name" value="Primosome_PriB/ssb"/>
</dbReference>
<name>A0A2H0US45_9BACT</name>
<comment type="caution">
    <text evidence="5">The sequence shown here is derived from an EMBL/GenBank/DDBJ whole genome shotgun (WGS) entry which is preliminary data.</text>
</comment>